<dbReference type="PANTHER" id="PTHR19303">
    <property type="entry name" value="TRANSPOSON"/>
    <property type="match status" value="1"/>
</dbReference>
<evidence type="ECO:0000256" key="2">
    <source>
        <dbReference type="ARBA" id="ARBA00023242"/>
    </source>
</evidence>
<evidence type="ECO:0000256" key="3">
    <source>
        <dbReference type="SAM" id="MobiDB-lite"/>
    </source>
</evidence>
<dbReference type="Proteomes" id="UP000019373">
    <property type="component" value="Unassembled WGS sequence"/>
</dbReference>
<keyword evidence="6" id="KW-1185">Reference proteome</keyword>
<dbReference type="eggNOG" id="KOG3105">
    <property type="taxonomic scope" value="Eukaryota"/>
</dbReference>
<feature type="domain" description="HTH CENPB-type" evidence="4">
    <location>
        <begin position="56"/>
        <end position="131"/>
    </location>
</feature>
<dbReference type="Pfam" id="PF03221">
    <property type="entry name" value="HTH_Tnp_Tc5"/>
    <property type="match status" value="1"/>
</dbReference>
<dbReference type="RefSeq" id="XP_007801147.1">
    <property type="nucleotide sequence ID" value="XM_007802956.1"/>
</dbReference>
<sequence length="530" mass="60715">MADAFANLKKSERIEKAVCACQEDSKLTARKAAKIYNIAASTITRRLNKQTKSRKLISESQQLLTPVEERTIIQWVIQYYKWGLPLGWKQIRQFAIEILLRKRPQPQGSVPSLGRHWHKKLLTRNPQIKRVIARGLDRTRASAMLRVETIQEYFELYNSLRQRYQILPQDTYNMDEKGFCMGAIQRSSVLIPVGEREAFLRQDGNREWVSVIETISASGESLSSYIILKASYQQSSWYQQLDTQSLLWLKQHFDVETAKRQVGEYRLLLLDDYSTCAPPSYDSLQPLDVVIFQPLSKYYSVEVENHSREKHYWLDKEDFIVYYQNARKKALREGNILSAWRTTGLQPYNPQIVLTKLPNRLTTPPESAQIQLILNGNSSLNLLVGASNDYVTKATQAIKDTMLGSPAEHAIKTIEYLNANNAILSKTNTQLVAASRSRQQAKKGKKTLGKARSLSKEDVDKMRKEAEAKEAAEIAHKAAMGRKKKEQALKKAQKEADKAERAFQRAQAKDTRETQAEMARLGRIKQCLFT</sequence>
<organism evidence="5 6">
    <name type="scientific">Endocarpon pusillum (strain Z07020 / HMAS-L-300199)</name>
    <name type="common">Lichen-forming fungus</name>
    <dbReference type="NCBI Taxonomy" id="1263415"/>
    <lineage>
        <taxon>Eukaryota</taxon>
        <taxon>Fungi</taxon>
        <taxon>Dikarya</taxon>
        <taxon>Ascomycota</taxon>
        <taxon>Pezizomycotina</taxon>
        <taxon>Eurotiomycetes</taxon>
        <taxon>Chaetothyriomycetidae</taxon>
        <taxon>Verrucariales</taxon>
        <taxon>Verrucariaceae</taxon>
        <taxon>Endocarpon</taxon>
    </lineage>
</organism>
<dbReference type="OMA" id="QTICEIC"/>
<keyword evidence="2" id="KW-0539">Nucleus</keyword>
<keyword evidence="1" id="KW-0238">DNA-binding</keyword>
<feature type="compositionally biased region" description="Basic residues" evidence="3">
    <location>
        <begin position="439"/>
        <end position="449"/>
    </location>
</feature>
<reference evidence="6" key="1">
    <citation type="journal article" date="2014" name="BMC Genomics">
        <title>Genome characteristics reveal the impact of lichenization on lichen-forming fungus Endocarpon pusillum Hedwig (Verrucariales, Ascomycota).</title>
        <authorList>
            <person name="Wang Y.-Y."/>
            <person name="Liu B."/>
            <person name="Zhang X.-Y."/>
            <person name="Zhou Q.-M."/>
            <person name="Zhang T."/>
            <person name="Li H."/>
            <person name="Yu Y.-F."/>
            <person name="Zhang X.-L."/>
            <person name="Hao X.-Y."/>
            <person name="Wang M."/>
            <person name="Wang L."/>
            <person name="Wei J.-C."/>
        </authorList>
    </citation>
    <scope>NUCLEOTIDE SEQUENCE [LARGE SCALE GENOMIC DNA]</scope>
    <source>
        <strain evidence="6">Z07020 / HMAS-L-300199</strain>
    </source>
</reference>
<feature type="compositionally biased region" description="Basic and acidic residues" evidence="3">
    <location>
        <begin position="486"/>
        <end position="515"/>
    </location>
</feature>
<evidence type="ECO:0000313" key="5">
    <source>
        <dbReference type="EMBL" id="ERF73173.1"/>
    </source>
</evidence>
<name>U1GLT2_ENDPU</name>
<feature type="region of interest" description="Disordered" evidence="3">
    <location>
        <begin position="478"/>
        <end position="517"/>
    </location>
</feature>
<dbReference type="InterPro" id="IPR050863">
    <property type="entry name" value="CenT-Element_Derived"/>
</dbReference>
<dbReference type="HOGENOM" id="CLU_013929_1_1_1"/>
<dbReference type="Pfam" id="PF05225">
    <property type="entry name" value="HTH_psq"/>
    <property type="match status" value="1"/>
</dbReference>
<dbReference type="AlphaFoldDB" id="U1GLT2"/>
<evidence type="ECO:0000313" key="6">
    <source>
        <dbReference type="Proteomes" id="UP000019373"/>
    </source>
</evidence>
<dbReference type="PANTHER" id="PTHR19303:SF74">
    <property type="entry name" value="POGO TRANSPOSABLE ELEMENT WITH KRAB DOMAIN"/>
    <property type="match status" value="1"/>
</dbReference>
<gene>
    <name evidence="5" type="ORF">EPUS_03014</name>
</gene>
<dbReference type="InterPro" id="IPR006600">
    <property type="entry name" value="HTH_CenpB_DNA-bd_dom"/>
</dbReference>
<evidence type="ECO:0000256" key="1">
    <source>
        <dbReference type="ARBA" id="ARBA00023125"/>
    </source>
</evidence>
<dbReference type="GeneID" id="19238062"/>
<dbReference type="GO" id="GO:0003677">
    <property type="term" value="F:DNA binding"/>
    <property type="evidence" value="ECO:0007669"/>
    <property type="project" value="UniProtKB-KW"/>
</dbReference>
<evidence type="ECO:0000259" key="4">
    <source>
        <dbReference type="PROSITE" id="PS51253"/>
    </source>
</evidence>
<protein>
    <recommendedName>
        <fullName evidence="4">HTH CENPB-type domain-containing protein</fullName>
    </recommendedName>
</protein>
<dbReference type="InterPro" id="IPR007889">
    <property type="entry name" value="HTH_Psq"/>
</dbReference>
<proteinExistence type="predicted"/>
<dbReference type="GO" id="GO:0005634">
    <property type="term" value="C:nucleus"/>
    <property type="evidence" value="ECO:0007669"/>
    <property type="project" value="TreeGrafter"/>
</dbReference>
<dbReference type="EMBL" id="KE720972">
    <property type="protein sequence ID" value="ERF73173.1"/>
    <property type="molecule type" value="Genomic_DNA"/>
</dbReference>
<dbReference type="OrthoDB" id="4491199at2759"/>
<dbReference type="PROSITE" id="PS51253">
    <property type="entry name" value="HTH_CENPB"/>
    <property type="match status" value="1"/>
</dbReference>
<accession>U1GLT2</accession>
<feature type="region of interest" description="Disordered" evidence="3">
    <location>
        <begin position="435"/>
        <end position="460"/>
    </location>
</feature>